<protein>
    <submittedName>
        <fullName evidence="1">Uncharacterized protein</fullName>
    </submittedName>
</protein>
<evidence type="ECO:0000313" key="1">
    <source>
        <dbReference type="EMBL" id="KAA1124029.1"/>
    </source>
</evidence>
<organism evidence="1 2">
    <name type="scientific">Puccinia graminis f. sp. tritici</name>
    <dbReference type="NCBI Taxonomy" id="56615"/>
    <lineage>
        <taxon>Eukaryota</taxon>
        <taxon>Fungi</taxon>
        <taxon>Dikarya</taxon>
        <taxon>Basidiomycota</taxon>
        <taxon>Pucciniomycotina</taxon>
        <taxon>Pucciniomycetes</taxon>
        <taxon>Pucciniales</taxon>
        <taxon>Pucciniaceae</taxon>
        <taxon>Puccinia</taxon>
    </lineage>
</organism>
<evidence type="ECO:0000313" key="2">
    <source>
        <dbReference type="Proteomes" id="UP000325313"/>
    </source>
</evidence>
<gene>
    <name evidence="1" type="ORF">PGTUg99_021702</name>
</gene>
<sequence>MPGPIGNDVAIMPNKFPRCWSTLQDCDYINIQNFCDKWSQELTEQPSAMKSSLNISLDPGALHPALAYHPLPALGNTSS</sequence>
<reference evidence="1 2" key="1">
    <citation type="submission" date="2019-05" db="EMBL/GenBank/DDBJ databases">
        <title>Emergence of the Ug99 lineage of the wheat stem rust pathogen through somatic hybridization.</title>
        <authorList>
            <person name="Li F."/>
            <person name="Upadhyaya N.M."/>
            <person name="Sperschneider J."/>
            <person name="Matny O."/>
            <person name="Nguyen-Phuc H."/>
            <person name="Mago R."/>
            <person name="Raley C."/>
            <person name="Miller M.E."/>
            <person name="Silverstein K.A.T."/>
            <person name="Henningsen E."/>
            <person name="Hirsch C.D."/>
            <person name="Visser B."/>
            <person name="Pretorius Z.A."/>
            <person name="Steffenson B.J."/>
            <person name="Schwessinger B."/>
            <person name="Dodds P.N."/>
            <person name="Figueroa M."/>
        </authorList>
    </citation>
    <scope>NUCLEOTIDE SEQUENCE [LARGE SCALE GENOMIC DNA]</scope>
    <source>
        <strain evidence="1 2">Ug99</strain>
    </source>
</reference>
<comment type="caution">
    <text evidence="1">The sequence shown here is derived from an EMBL/GenBank/DDBJ whole genome shotgun (WGS) entry which is preliminary data.</text>
</comment>
<dbReference type="Proteomes" id="UP000325313">
    <property type="component" value="Unassembled WGS sequence"/>
</dbReference>
<proteinExistence type="predicted"/>
<dbReference type="EMBL" id="VDEP01000205">
    <property type="protein sequence ID" value="KAA1124029.1"/>
    <property type="molecule type" value="Genomic_DNA"/>
</dbReference>
<name>A0A5B0RF01_PUCGR</name>
<accession>A0A5B0RF01</accession>
<dbReference type="AlphaFoldDB" id="A0A5B0RF01"/>